<evidence type="ECO:0000313" key="12">
    <source>
        <dbReference type="Proteomes" id="UP000614272"/>
    </source>
</evidence>
<dbReference type="CDD" id="cd06563">
    <property type="entry name" value="GH20_chitobiase-like"/>
    <property type="match status" value="1"/>
</dbReference>
<dbReference type="PROSITE" id="PS51257">
    <property type="entry name" value="PROKAR_LIPOPROTEIN"/>
    <property type="match status" value="1"/>
</dbReference>
<comment type="similarity">
    <text evidence="2">Belongs to the glycosyl hydrolase 20 family.</text>
</comment>
<dbReference type="Pfam" id="PF02838">
    <property type="entry name" value="Glyco_hydro_20b"/>
    <property type="match status" value="1"/>
</dbReference>
<comment type="caution">
    <text evidence="11">The sequence shown here is derived from an EMBL/GenBank/DDBJ whole genome shotgun (WGS) entry which is preliminary data.</text>
</comment>
<dbReference type="Gene3D" id="3.20.20.80">
    <property type="entry name" value="Glycosidases"/>
    <property type="match status" value="1"/>
</dbReference>
<dbReference type="EMBL" id="BMGJ01000003">
    <property type="protein sequence ID" value="GGD57322.1"/>
    <property type="molecule type" value="Genomic_DNA"/>
</dbReference>
<dbReference type="InterPro" id="IPR017853">
    <property type="entry name" value="GH"/>
</dbReference>
<dbReference type="InterPro" id="IPR015883">
    <property type="entry name" value="Glyco_hydro_20_cat"/>
</dbReference>
<keyword evidence="4" id="KW-0378">Hydrolase</keyword>
<evidence type="ECO:0000256" key="7">
    <source>
        <dbReference type="ARBA" id="ARBA00033000"/>
    </source>
</evidence>
<keyword evidence="5" id="KW-0326">Glycosidase</keyword>
<feature type="domain" description="Glycoside hydrolase family 20 catalytic" evidence="9">
    <location>
        <begin position="169"/>
        <end position="495"/>
    </location>
</feature>
<evidence type="ECO:0000259" key="9">
    <source>
        <dbReference type="Pfam" id="PF00728"/>
    </source>
</evidence>
<proteinExistence type="inferred from homology"/>
<evidence type="ECO:0000256" key="6">
    <source>
        <dbReference type="ARBA" id="ARBA00030512"/>
    </source>
</evidence>
<feature type="domain" description="Beta-hexosaminidase bacterial type N-terminal" evidence="10">
    <location>
        <begin position="48"/>
        <end position="166"/>
    </location>
</feature>
<evidence type="ECO:0000256" key="2">
    <source>
        <dbReference type="ARBA" id="ARBA00006285"/>
    </source>
</evidence>
<feature type="chain" id="PRO_5046417351" description="beta-N-acetylhexosaminidase" evidence="8">
    <location>
        <begin position="25"/>
        <end position="531"/>
    </location>
</feature>
<evidence type="ECO:0000256" key="3">
    <source>
        <dbReference type="ARBA" id="ARBA00012663"/>
    </source>
</evidence>
<dbReference type="EC" id="3.2.1.52" evidence="3"/>
<dbReference type="InterPro" id="IPR029018">
    <property type="entry name" value="Hex-like_dom2"/>
</dbReference>
<name>A0ABQ1R634_9ALTE</name>
<dbReference type="InterPro" id="IPR015882">
    <property type="entry name" value="HEX_bac_N"/>
</dbReference>
<dbReference type="Gene3D" id="3.30.379.10">
    <property type="entry name" value="Chitobiase/beta-hexosaminidase domain 2-like"/>
    <property type="match status" value="1"/>
</dbReference>
<sequence length="531" mass="58779">MANSQGKLIMIRKLLYLILPFALGACGNVEQSPGGETSAPETAQAQQLNIVPFPQSVTPAAGELTLSKELTVATDTNAPDSAAALLALLDQLDIQYSENDNAVINLKLDPSLPLGEEGYRLNIDQNITLTAPTDAGLFYGIQSLKQLLPAAAQAEYVLPKVLIEDQPQYNWRGSMLDVARNFIGVEYLKQHIQRMASFKLNKLHLHLTDDQGWRLEIKSRPKLTEVGGTTSVSGNRGGFYTQAQMRELVAFAARHQIEIIPEIDLPGHTQAAIAAYNDLACDDVVDNPPQNQCEDVVGPARLAPYSGTCVGFSALCSSKKPDVVYTFVEDVLREVADIFPSEYLHIGGDEVLNEEADAFPDFITKVDQIVASLDRKLLAWEEASAGDIRGNSLLQFWNDDYDIAPALEKGIHLVLSPCSYTYLDHGNYDGQPDTYTWCAKQGIPLERVYSLTPESYQQVVGVEAPMWSEKVADDATADNRNWPRLAAIAEVSWTKQPQRNYEAFTQRLSALRQHLDKMGIEYYRAPELSWD</sequence>
<evidence type="ECO:0000259" key="10">
    <source>
        <dbReference type="Pfam" id="PF02838"/>
    </source>
</evidence>
<dbReference type="Pfam" id="PF00728">
    <property type="entry name" value="Glyco_hydro_20"/>
    <property type="match status" value="1"/>
</dbReference>
<dbReference type="PANTHER" id="PTHR22600:SF57">
    <property type="entry name" value="BETA-N-ACETYLHEXOSAMINIDASE"/>
    <property type="match status" value="1"/>
</dbReference>
<gene>
    <name evidence="11" type="ORF">GCM10011357_10980</name>
</gene>
<dbReference type="PRINTS" id="PR00738">
    <property type="entry name" value="GLHYDRLASE20"/>
</dbReference>
<dbReference type="Proteomes" id="UP000614272">
    <property type="component" value="Unassembled WGS sequence"/>
</dbReference>
<accession>A0ABQ1R634</accession>
<dbReference type="SUPFAM" id="SSF55545">
    <property type="entry name" value="beta-N-acetylhexosaminidase-like domain"/>
    <property type="match status" value="1"/>
</dbReference>
<comment type="catalytic activity">
    <reaction evidence="1">
        <text>Hydrolysis of terminal non-reducing N-acetyl-D-hexosamine residues in N-acetyl-beta-D-hexosaminides.</text>
        <dbReference type="EC" id="3.2.1.52"/>
    </reaction>
</comment>
<keyword evidence="12" id="KW-1185">Reference proteome</keyword>
<organism evidence="11 12">
    <name type="scientific">Lacimicrobium alkaliphilum</name>
    <dbReference type="NCBI Taxonomy" id="1526571"/>
    <lineage>
        <taxon>Bacteria</taxon>
        <taxon>Pseudomonadati</taxon>
        <taxon>Pseudomonadota</taxon>
        <taxon>Gammaproteobacteria</taxon>
        <taxon>Alteromonadales</taxon>
        <taxon>Alteromonadaceae</taxon>
        <taxon>Lacimicrobium</taxon>
    </lineage>
</organism>
<keyword evidence="8" id="KW-0732">Signal</keyword>
<dbReference type="SUPFAM" id="SSF51445">
    <property type="entry name" value="(Trans)glycosidases"/>
    <property type="match status" value="1"/>
</dbReference>
<evidence type="ECO:0000313" key="11">
    <source>
        <dbReference type="EMBL" id="GGD57322.1"/>
    </source>
</evidence>
<reference evidence="12" key="1">
    <citation type="journal article" date="2019" name="Int. J. Syst. Evol. Microbiol.">
        <title>The Global Catalogue of Microorganisms (GCM) 10K type strain sequencing project: providing services to taxonomists for standard genome sequencing and annotation.</title>
        <authorList>
            <consortium name="The Broad Institute Genomics Platform"/>
            <consortium name="The Broad Institute Genome Sequencing Center for Infectious Disease"/>
            <person name="Wu L."/>
            <person name="Ma J."/>
        </authorList>
    </citation>
    <scope>NUCLEOTIDE SEQUENCE [LARGE SCALE GENOMIC DNA]</scope>
    <source>
        <strain evidence="12">CGMCC 1.12923</strain>
    </source>
</reference>
<dbReference type="PANTHER" id="PTHR22600">
    <property type="entry name" value="BETA-HEXOSAMINIDASE"/>
    <property type="match status" value="1"/>
</dbReference>
<feature type="signal peptide" evidence="8">
    <location>
        <begin position="1"/>
        <end position="24"/>
    </location>
</feature>
<evidence type="ECO:0000256" key="5">
    <source>
        <dbReference type="ARBA" id="ARBA00023295"/>
    </source>
</evidence>
<evidence type="ECO:0000256" key="8">
    <source>
        <dbReference type="SAM" id="SignalP"/>
    </source>
</evidence>
<dbReference type="InterPro" id="IPR025705">
    <property type="entry name" value="Beta_hexosaminidase_sua/sub"/>
</dbReference>
<evidence type="ECO:0000256" key="4">
    <source>
        <dbReference type="ARBA" id="ARBA00022801"/>
    </source>
</evidence>
<protein>
    <recommendedName>
        <fullName evidence="3">beta-N-acetylhexosaminidase</fullName>
        <ecNumber evidence="3">3.2.1.52</ecNumber>
    </recommendedName>
    <alternativeName>
        <fullName evidence="6">Beta-N-acetylhexosaminidase</fullName>
    </alternativeName>
    <alternativeName>
        <fullName evidence="7">N-acetyl-beta-glucosaminidase</fullName>
    </alternativeName>
</protein>
<evidence type="ECO:0000256" key="1">
    <source>
        <dbReference type="ARBA" id="ARBA00001231"/>
    </source>
</evidence>